<keyword evidence="7" id="KW-0675">Receptor</keyword>
<keyword evidence="5" id="KW-0238">DNA-binding</keyword>
<accession>A0AAN8XSV0</accession>
<comment type="caution">
    <text evidence="11">The sequence shown here is derived from an EMBL/GenBank/DDBJ whole genome shotgun (WGS) entry which is preliminary data.</text>
</comment>
<evidence type="ECO:0000313" key="11">
    <source>
        <dbReference type="EMBL" id="KAK7085139.1"/>
    </source>
</evidence>
<dbReference type="EMBL" id="JAXCGZ010001895">
    <property type="protein sequence ID" value="KAK7085139.1"/>
    <property type="molecule type" value="Genomic_DNA"/>
</dbReference>
<name>A0AAN8XSV0_HALRR</name>
<reference evidence="11 12" key="1">
    <citation type="submission" date="2023-11" db="EMBL/GenBank/DDBJ databases">
        <title>Halocaridina rubra genome assembly.</title>
        <authorList>
            <person name="Smith C."/>
        </authorList>
    </citation>
    <scope>NUCLEOTIDE SEQUENCE [LARGE SCALE GENOMIC DNA]</scope>
    <source>
        <strain evidence="11">EP-1</strain>
        <tissue evidence="11">Whole</tissue>
    </source>
</reference>
<dbReference type="PANTHER" id="PTHR48092">
    <property type="entry name" value="KNIRPS-RELATED PROTEIN-RELATED"/>
    <property type="match status" value="1"/>
</dbReference>
<dbReference type="Gene3D" id="3.30.50.10">
    <property type="entry name" value="Erythroid Transcription Factor GATA-1, subunit A"/>
    <property type="match status" value="1"/>
</dbReference>
<evidence type="ECO:0000256" key="1">
    <source>
        <dbReference type="ARBA" id="ARBA00022723"/>
    </source>
</evidence>
<dbReference type="PRINTS" id="PR00047">
    <property type="entry name" value="STROIDFINGER"/>
</dbReference>
<feature type="region of interest" description="Disordered" evidence="9">
    <location>
        <begin position="256"/>
        <end position="295"/>
    </location>
</feature>
<feature type="domain" description="Nuclear receptor" evidence="10">
    <location>
        <begin position="128"/>
        <end position="204"/>
    </location>
</feature>
<feature type="compositionally biased region" description="Basic and acidic residues" evidence="9">
    <location>
        <begin position="269"/>
        <end position="280"/>
    </location>
</feature>
<dbReference type="InterPro" id="IPR001628">
    <property type="entry name" value="Znf_hrmn_rcpt"/>
</dbReference>
<dbReference type="GO" id="GO:0008270">
    <property type="term" value="F:zinc ion binding"/>
    <property type="evidence" value="ECO:0007669"/>
    <property type="project" value="UniProtKB-KW"/>
</dbReference>
<keyword evidence="1" id="KW-0479">Metal-binding</keyword>
<keyword evidence="4" id="KW-0805">Transcription regulation</keyword>
<proteinExistence type="predicted"/>
<evidence type="ECO:0000256" key="5">
    <source>
        <dbReference type="ARBA" id="ARBA00023125"/>
    </source>
</evidence>
<evidence type="ECO:0000313" key="12">
    <source>
        <dbReference type="Proteomes" id="UP001381693"/>
    </source>
</evidence>
<organism evidence="11 12">
    <name type="scientific">Halocaridina rubra</name>
    <name type="common">Hawaiian red shrimp</name>
    <dbReference type="NCBI Taxonomy" id="373956"/>
    <lineage>
        <taxon>Eukaryota</taxon>
        <taxon>Metazoa</taxon>
        <taxon>Ecdysozoa</taxon>
        <taxon>Arthropoda</taxon>
        <taxon>Crustacea</taxon>
        <taxon>Multicrustacea</taxon>
        <taxon>Malacostraca</taxon>
        <taxon>Eumalacostraca</taxon>
        <taxon>Eucarida</taxon>
        <taxon>Decapoda</taxon>
        <taxon>Pleocyemata</taxon>
        <taxon>Caridea</taxon>
        <taxon>Atyoidea</taxon>
        <taxon>Atyidae</taxon>
        <taxon>Halocaridina</taxon>
    </lineage>
</organism>
<evidence type="ECO:0000256" key="8">
    <source>
        <dbReference type="ARBA" id="ARBA00023242"/>
    </source>
</evidence>
<dbReference type="GO" id="GO:0003700">
    <property type="term" value="F:DNA-binding transcription factor activity"/>
    <property type="evidence" value="ECO:0007669"/>
    <property type="project" value="InterPro"/>
</dbReference>
<dbReference type="SMART" id="SM00399">
    <property type="entry name" value="ZnF_C4"/>
    <property type="match status" value="1"/>
</dbReference>
<evidence type="ECO:0000256" key="2">
    <source>
        <dbReference type="ARBA" id="ARBA00022771"/>
    </source>
</evidence>
<dbReference type="PROSITE" id="PS00031">
    <property type="entry name" value="NUCLEAR_REC_DBD_1"/>
    <property type="match status" value="1"/>
</dbReference>
<evidence type="ECO:0000256" key="4">
    <source>
        <dbReference type="ARBA" id="ARBA00023015"/>
    </source>
</evidence>
<dbReference type="GO" id="GO:0043565">
    <property type="term" value="F:sequence-specific DNA binding"/>
    <property type="evidence" value="ECO:0007669"/>
    <property type="project" value="InterPro"/>
</dbReference>
<dbReference type="Proteomes" id="UP001381693">
    <property type="component" value="Unassembled WGS sequence"/>
</dbReference>
<dbReference type="InterPro" id="IPR050200">
    <property type="entry name" value="Nuclear_hormone_rcpt_NR3"/>
</dbReference>
<keyword evidence="6" id="KW-0804">Transcription</keyword>
<evidence type="ECO:0000256" key="6">
    <source>
        <dbReference type="ARBA" id="ARBA00023163"/>
    </source>
</evidence>
<dbReference type="InterPro" id="IPR013088">
    <property type="entry name" value="Znf_NHR/GATA"/>
</dbReference>
<feature type="region of interest" description="Disordered" evidence="9">
    <location>
        <begin position="427"/>
        <end position="510"/>
    </location>
</feature>
<sequence length="510" mass="56815">MCASTSQEDLAAALSPADISNIACEADASKCLANHSLKCCHEKQSTSKSASPLEGLSSRNSINNELSGGSSCHIVCASPCVSFSASTSNIRPSETNEYRPNLTQSFQSQKVWRESETSLRNEHSAQMNQMCRVCGEQAAGFHFGAFTCEGCKSFFGRAYNNVHVVSECKNEGRCIITKKTRTSCKSCRLKKCLLVGMSKSGSRYGRRSNWFKIHYLMQNNTCPSNTYSRVREETPTHSTNINSSIAENSTMPLGTLEAKPHVSSPLKRFKSDEEKSDRPTESVGNSSNSNANALIETRLPISKSTKGENFASTRLFSQNLFEISNLPAVTPRVPAVLSHSPRLYNYMYPYFPSLISAFSHHHYYNKLLQEVKHGDTTTFNEFTVRLFSESVQTLQPPLKELKPNPKSEIRHSRDTCSQNYKLECKQVQNSPKESILESSSSEAHTQENPVDLSLGDKKQSHSNFQLQDCDRKAQRELSSTKADKDTELRTDNINKSEEESPLDLSSTKSI</sequence>
<evidence type="ECO:0000256" key="7">
    <source>
        <dbReference type="ARBA" id="ARBA00023170"/>
    </source>
</evidence>
<dbReference type="SUPFAM" id="SSF57716">
    <property type="entry name" value="Glucocorticoid receptor-like (DNA-binding domain)"/>
    <property type="match status" value="1"/>
</dbReference>
<keyword evidence="12" id="KW-1185">Reference proteome</keyword>
<feature type="compositionally biased region" description="Basic and acidic residues" evidence="9">
    <location>
        <begin position="481"/>
        <end position="498"/>
    </location>
</feature>
<dbReference type="AlphaFoldDB" id="A0AAN8XSV0"/>
<evidence type="ECO:0000256" key="3">
    <source>
        <dbReference type="ARBA" id="ARBA00022833"/>
    </source>
</evidence>
<gene>
    <name evidence="11" type="ORF">SK128_000453</name>
</gene>
<protein>
    <recommendedName>
        <fullName evidence="10">Nuclear receptor domain-containing protein</fullName>
    </recommendedName>
</protein>
<keyword evidence="3" id="KW-0862">Zinc</keyword>
<keyword evidence="2" id="KW-0863">Zinc-finger</keyword>
<evidence type="ECO:0000259" key="10">
    <source>
        <dbReference type="PROSITE" id="PS51030"/>
    </source>
</evidence>
<dbReference type="PROSITE" id="PS51030">
    <property type="entry name" value="NUCLEAR_REC_DBD_2"/>
    <property type="match status" value="1"/>
</dbReference>
<evidence type="ECO:0000256" key="9">
    <source>
        <dbReference type="SAM" id="MobiDB-lite"/>
    </source>
</evidence>
<feature type="compositionally biased region" description="Low complexity" evidence="9">
    <location>
        <begin position="430"/>
        <end position="442"/>
    </location>
</feature>
<dbReference type="Pfam" id="PF00105">
    <property type="entry name" value="zf-C4"/>
    <property type="match status" value="1"/>
</dbReference>
<keyword evidence="8" id="KW-0539">Nucleus</keyword>